<keyword evidence="3" id="KW-1185">Reference proteome</keyword>
<feature type="compositionally biased region" description="Acidic residues" evidence="1">
    <location>
        <begin position="77"/>
        <end position="87"/>
    </location>
</feature>
<dbReference type="PANTHER" id="PTHR33450:SF12">
    <property type="entry name" value="COTTON FIBER PROTEIN"/>
    <property type="match status" value="1"/>
</dbReference>
<dbReference type="AlphaFoldDB" id="A0AAP0MUE0"/>
<evidence type="ECO:0000313" key="3">
    <source>
        <dbReference type="Proteomes" id="UP001428341"/>
    </source>
</evidence>
<dbReference type="PANTHER" id="PTHR33450">
    <property type="entry name" value="EMB|CAB67623.1-RELATED"/>
    <property type="match status" value="1"/>
</dbReference>
<evidence type="ECO:0000256" key="1">
    <source>
        <dbReference type="SAM" id="MobiDB-lite"/>
    </source>
</evidence>
<sequence length="212" mass="24367">MKNKASGFLKKIITVVTAMAKAKTLALKSKTRDIRTRLIIFSLLRNKKILMSSVSEKLRALMGQQDHHHYHHSEKKDEDEEEGEGEEGESKAIVVHDNDAVYSSVHESRPNPTHTEVADDFENQEEECGENDENKYADLTHTLSDDMELENGGRGGSVIDLVKKSKPEGEEFRLEDEIDHLADLFIQRFHRQILMQKQLSFKRYQDMLDRSA</sequence>
<dbReference type="Proteomes" id="UP001428341">
    <property type="component" value="Unassembled WGS sequence"/>
</dbReference>
<reference evidence="2 3" key="1">
    <citation type="submission" date="2024-05" db="EMBL/GenBank/DDBJ databases">
        <title>Haplotype-resolved chromosome-level genome assembly of Huyou (Citrus changshanensis).</title>
        <authorList>
            <person name="Miao C."/>
            <person name="Chen W."/>
            <person name="Wu Y."/>
            <person name="Wang L."/>
            <person name="Zhao S."/>
            <person name="Grierson D."/>
            <person name="Xu C."/>
            <person name="Chen K."/>
        </authorList>
    </citation>
    <scope>NUCLEOTIDE SEQUENCE [LARGE SCALE GENOMIC DNA]</scope>
    <source>
        <strain evidence="2">01-14</strain>
        <tissue evidence="2">Leaf</tissue>
    </source>
</reference>
<protein>
    <submittedName>
        <fullName evidence="2">Uncharacterized protein</fullName>
    </submittedName>
</protein>
<dbReference type="InterPro" id="IPR008480">
    <property type="entry name" value="DUF761_pln"/>
</dbReference>
<evidence type="ECO:0000313" key="2">
    <source>
        <dbReference type="EMBL" id="KAK9221734.1"/>
    </source>
</evidence>
<comment type="caution">
    <text evidence="2">The sequence shown here is derived from an EMBL/GenBank/DDBJ whole genome shotgun (WGS) entry which is preliminary data.</text>
</comment>
<proteinExistence type="predicted"/>
<organism evidence="2 3">
    <name type="scientific">Citrus x changshan-huyou</name>
    <dbReference type="NCBI Taxonomy" id="2935761"/>
    <lineage>
        <taxon>Eukaryota</taxon>
        <taxon>Viridiplantae</taxon>
        <taxon>Streptophyta</taxon>
        <taxon>Embryophyta</taxon>
        <taxon>Tracheophyta</taxon>
        <taxon>Spermatophyta</taxon>
        <taxon>Magnoliopsida</taxon>
        <taxon>eudicotyledons</taxon>
        <taxon>Gunneridae</taxon>
        <taxon>Pentapetalae</taxon>
        <taxon>rosids</taxon>
        <taxon>malvids</taxon>
        <taxon>Sapindales</taxon>
        <taxon>Rutaceae</taxon>
        <taxon>Aurantioideae</taxon>
        <taxon>Citrus</taxon>
    </lineage>
</organism>
<name>A0AAP0MUE0_9ROSI</name>
<feature type="compositionally biased region" description="Basic and acidic residues" evidence="1">
    <location>
        <begin position="88"/>
        <end position="97"/>
    </location>
</feature>
<feature type="region of interest" description="Disordered" evidence="1">
    <location>
        <begin position="63"/>
        <end position="97"/>
    </location>
</feature>
<gene>
    <name evidence="2" type="ORF">WN944_010163</name>
</gene>
<accession>A0AAP0MUE0</accession>
<dbReference type="EMBL" id="JBCGBO010000002">
    <property type="protein sequence ID" value="KAK9221734.1"/>
    <property type="molecule type" value="Genomic_DNA"/>
</dbReference>
<dbReference type="Pfam" id="PF05553">
    <property type="entry name" value="DUF761"/>
    <property type="match status" value="1"/>
</dbReference>